<dbReference type="PANTHER" id="PTHR12558:SF13">
    <property type="entry name" value="CELL DIVISION CYCLE PROTEIN 27 HOMOLOG"/>
    <property type="match status" value="1"/>
</dbReference>
<sequence length="220" mass="25561">MSKILIFSLLWWLTGNPFLAVIVLLIILYVLDRRFVGISPSVVKPFKLRSKLSRLRQELSLNRHNRSVKLEAARVAMELNKYALAKKWLEEIADVEDDSADVYSELGLCCLKLGELKEGERLILKALDINPRVKFGEPYLRLGEALAETDSAQAIAYLERFKEQHSSSCEAYYRLGKLYKRLGRTEKAKEAFEQTIEIYRGLPKYKKRTERRYALLARFQ</sequence>
<dbReference type="RefSeq" id="WP_131011860.1">
    <property type="nucleotide sequence ID" value="NZ_SIRE01000003.1"/>
</dbReference>
<evidence type="ECO:0000256" key="1">
    <source>
        <dbReference type="PROSITE-ProRule" id="PRU00339"/>
    </source>
</evidence>
<dbReference type="AlphaFoldDB" id="A0A4Q9DVU7"/>
<dbReference type="PROSITE" id="PS50005">
    <property type="entry name" value="TPR"/>
    <property type="match status" value="2"/>
</dbReference>
<gene>
    <name evidence="3" type="ORF">EYB31_03380</name>
</gene>
<feature type="repeat" description="TPR" evidence="1">
    <location>
        <begin position="100"/>
        <end position="133"/>
    </location>
</feature>
<keyword evidence="2" id="KW-0472">Membrane</keyword>
<protein>
    <submittedName>
        <fullName evidence="3">Tetratricopeptide repeat protein</fullName>
    </submittedName>
</protein>
<feature type="repeat" description="TPR" evidence="1">
    <location>
        <begin position="169"/>
        <end position="202"/>
    </location>
</feature>
<keyword evidence="1" id="KW-0802">TPR repeat</keyword>
<keyword evidence="4" id="KW-1185">Reference proteome</keyword>
<reference evidence="3 4" key="1">
    <citation type="submission" date="2019-02" db="EMBL/GenBank/DDBJ databases">
        <title>Paenibacillus sp. nov., isolated from surface-sterilized tissue of Thalictrum simplex L.</title>
        <authorList>
            <person name="Tuo L."/>
        </authorList>
    </citation>
    <scope>NUCLEOTIDE SEQUENCE [LARGE SCALE GENOMIC DNA]</scope>
    <source>
        <strain evidence="3 4">N2SHLJ1</strain>
    </source>
</reference>
<proteinExistence type="predicted"/>
<dbReference type="SMART" id="SM00028">
    <property type="entry name" value="TPR"/>
    <property type="match status" value="2"/>
</dbReference>
<feature type="transmembrane region" description="Helical" evidence="2">
    <location>
        <begin position="6"/>
        <end position="31"/>
    </location>
</feature>
<dbReference type="InterPro" id="IPR011990">
    <property type="entry name" value="TPR-like_helical_dom_sf"/>
</dbReference>
<dbReference type="OrthoDB" id="2658060at2"/>
<accession>A0A4Q9DVU7</accession>
<dbReference type="PANTHER" id="PTHR12558">
    <property type="entry name" value="CELL DIVISION CYCLE 16,23,27"/>
    <property type="match status" value="1"/>
</dbReference>
<dbReference type="SUPFAM" id="SSF48452">
    <property type="entry name" value="TPR-like"/>
    <property type="match status" value="1"/>
</dbReference>
<dbReference type="Gene3D" id="1.25.40.10">
    <property type="entry name" value="Tetratricopeptide repeat domain"/>
    <property type="match status" value="2"/>
</dbReference>
<keyword evidence="2" id="KW-0812">Transmembrane</keyword>
<comment type="caution">
    <text evidence="3">The sequence shown here is derived from an EMBL/GenBank/DDBJ whole genome shotgun (WGS) entry which is preliminary data.</text>
</comment>
<name>A0A4Q9DVU7_9BACL</name>
<dbReference type="Pfam" id="PF13181">
    <property type="entry name" value="TPR_8"/>
    <property type="match status" value="1"/>
</dbReference>
<evidence type="ECO:0000313" key="4">
    <source>
        <dbReference type="Proteomes" id="UP000293142"/>
    </source>
</evidence>
<dbReference type="Proteomes" id="UP000293142">
    <property type="component" value="Unassembled WGS sequence"/>
</dbReference>
<evidence type="ECO:0000313" key="3">
    <source>
        <dbReference type="EMBL" id="TBL81149.1"/>
    </source>
</evidence>
<dbReference type="InterPro" id="IPR019734">
    <property type="entry name" value="TPR_rpt"/>
</dbReference>
<keyword evidence="2" id="KW-1133">Transmembrane helix</keyword>
<evidence type="ECO:0000256" key="2">
    <source>
        <dbReference type="SAM" id="Phobius"/>
    </source>
</evidence>
<dbReference type="Pfam" id="PF13174">
    <property type="entry name" value="TPR_6"/>
    <property type="match status" value="1"/>
</dbReference>
<dbReference type="EMBL" id="SIRE01000003">
    <property type="protein sequence ID" value="TBL81149.1"/>
    <property type="molecule type" value="Genomic_DNA"/>
</dbReference>
<dbReference type="PROSITE" id="PS50293">
    <property type="entry name" value="TPR_REGION"/>
    <property type="match status" value="1"/>
</dbReference>
<dbReference type="Pfam" id="PF13432">
    <property type="entry name" value="TPR_16"/>
    <property type="match status" value="1"/>
</dbReference>
<organism evidence="3 4">
    <name type="scientific">Paenibacillus thalictri</name>
    <dbReference type="NCBI Taxonomy" id="2527873"/>
    <lineage>
        <taxon>Bacteria</taxon>
        <taxon>Bacillati</taxon>
        <taxon>Bacillota</taxon>
        <taxon>Bacilli</taxon>
        <taxon>Bacillales</taxon>
        <taxon>Paenibacillaceae</taxon>
        <taxon>Paenibacillus</taxon>
    </lineage>
</organism>